<dbReference type="EMBL" id="MAYT01000023">
    <property type="protein sequence ID" value="OCA87282.1"/>
    <property type="molecule type" value="Genomic_DNA"/>
</dbReference>
<keyword evidence="2" id="KW-1185">Reference proteome</keyword>
<proteinExistence type="predicted"/>
<name>A0A1B9ATR8_9BACI</name>
<evidence type="ECO:0000313" key="1">
    <source>
        <dbReference type="EMBL" id="OCA87282.1"/>
    </source>
</evidence>
<dbReference type="AlphaFoldDB" id="A0A1B9ATR8"/>
<organism evidence="1 2">
    <name type="scientific">Pseudobacillus wudalianchiensis</name>
    <dbReference type="NCBI Taxonomy" id="1743143"/>
    <lineage>
        <taxon>Bacteria</taxon>
        <taxon>Bacillati</taxon>
        <taxon>Bacillota</taxon>
        <taxon>Bacilli</taxon>
        <taxon>Bacillales</taxon>
        <taxon>Bacillaceae</taxon>
        <taxon>Pseudobacillus</taxon>
    </lineage>
</organism>
<reference evidence="2" key="1">
    <citation type="submission" date="2016-05" db="EMBL/GenBank/DDBJ databases">
        <authorList>
            <person name="Liu B."/>
            <person name="Wang J."/>
            <person name="Zhu Y."/>
            <person name="Liu G."/>
            <person name="Chen Q."/>
            <person name="Chen Z."/>
            <person name="Lan J."/>
            <person name="Che J."/>
            <person name="Ge C."/>
            <person name="Shi H."/>
            <person name="Pan Z."/>
            <person name="Liu X."/>
        </authorList>
    </citation>
    <scope>NUCLEOTIDE SEQUENCE [LARGE SCALE GENOMIC DNA]</scope>
    <source>
        <strain evidence="2">FJAT-27215</strain>
    </source>
</reference>
<dbReference type="Proteomes" id="UP000092578">
    <property type="component" value="Unassembled WGS sequence"/>
</dbReference>
<dbReference type="RefSeq" id="WP_065410729.1">
    <property type="nucleotide sequence ID" value="NZ_MAYT01000023.1"/>
</dbReference>
<sequence>MPVPVITIKSVSRSKISKETGVNRSTVVFAVDQPLANWEARADGQGVGQGDLVGIAENVRDSWKQWDAQNLSWSQLNARRYKWADIAIALPAGENILLNPSIDDPSWVKSYNTNIMYTQDGPVAGAVVATFEDANTDGSAYWYCYEDKAPQKSDTYYLVGVWVKAWERDIAIKAYTADNTEAQNPGQRINTPYLTVKPIDGWKYVEWLIKTHPENISDSLSFHFSGLTNKARMSLSSPSMIPVGIFDVDFNELTWGDREYRINVYGKNAKNEWTPYQS</sequence>
<evidence type="ECO:0000313" key="2">
    <source>
        <dbReference type="Proteomes" id="UP000092578"/>
    </source>
</evidence>
<gene>
    <name evidence="1" type="ORF">A8F95_08520</name>
</gene>
<comment type="caution">
    <text evidence="1">The sequence shown here is derived from an EMBL/GenBank/DDBJ whole genome shotgun (WGS) entry which is preliminary data.</text>
</comment>
<accession>A0A1B9ATR8</accession>
<protein>
    <submittedName>
        <fullName evidence="1">Uncharacterized protein</fullName>
    </submittedName>
</protein>